<dbReference type="PROSITE" id="PS00137">
    <property type="entry name" value="SUBTILASE_HIS"/>
    <property type="match status" value="1"/>
</dbReference>
<gene>
    <name evidence="9" type="ORF">DC432_07055</name>
</gene>
<dbReference type="GO" id="GO:0006508">
    <property type="term" value="P:proteolysis"/>
    <property type="evidence" value="ECO:0007669"/>
    <property type="project" value="UniProtKB-KW"/>
</dbReference>
<dbReference type="InterPro" id="IPR015500">
    <property type="entry name" value="Peptidase_S8_subtilisin-rel"/>
</dbReference>
<accession>A0A2T7WMD0</accession>
<dbReference type="PROSITE" id="PS00136">
    <property type="entry name" value="SUBTILASE_ASP"/>
    <property type="match status" value="1"/>
</dbReference>
<keyword evidence="3 5" id="KW-0378">Hydrolase</keyword>
<evidence type="ECO:0000259" key="8">
    <source>
        <dbReference type="Pfam" id="PF00082"/>
    </source>
</evidence>
<evidence type="ECO:0000256" key="3">
    <source>
        <dbReference type="ARBA" id="ARBA00022801"/>
    </source>
</evidence>
<keyword evidence="7" id="KW-0472">Membrane</keyword>
<feature type="region of interest" description="Disordered" evidence="6">
    <location>
        <begin position="1"/>
        <end position="22"/>
    </location>
</feature>
<feature type="active site" description="Charge relay system" evidence="5">
    <location>
        <position position="136"/>
    </location>
</feature>
<protein>
    <submittedName>
        <fullName evidence="9">Peptidase S8</fullName>
    </submittedName>
</protein>
<comment type="caution">
    <text evidence="9">The sequence shown here is derived from an EMBL/GenBank/DDBJ whole genome shotgun (WGS) entry which is preliminary data.</text>
</comment>
<feature type="active site" description="Charge relay system" evidence="5">
    <location>
        <position position="101"/>
    </location>
</feature>
<evidence type="ECO:0000256" key="7">
    <source>
        <dbReference type="SAM" id="Phobius"/>
    </source>
</evidence>
<evidence type="ECO:0000256" key="2">
    <source>
        <dbReference type="ARBA" id="ARBA00022670"/>
    </source>
</evidence>
<dbReference type="InterPro" id="IPR036852">
    <property type="entry name" value="Peptidase_S8/S53_dom_sf"/>
</dbReference>
<proteinExistence type="inferred from homology"/>
<organism evidence="9 10">
    <name type="scientific">Microbacterium testaceum</name>
    <name type="common">Aureobacterium testaceum</name>
    <name type="synonym">Brevibacterium testaceum</name>
    <dbReference type="NCBI Taxonomy" id="2033"/>
    <lineage>
        <taxon>Bacteria</taxon>
        <taxon>Bacillati</taxon>
        <taxon>Actinomycetota</taxon>
        <taxon>Actinomycetes</taxon>
        <taxon>Micrococcales</taxon>
        <taxon>Microbacteriaceae</taxon>
        <taxon>Microbacterium</taxon>
    </lineage>
</organism>
<keyword evidence="7" id="KW-0812">Transmembrane</keyword>
<evidence type="ECO:0000313" key="9">
    <source>
        <dbReference type="EMBL" id="PVE75373.1"/>
    </source>
</evidence>
<dbReference type="Pfam" id="PF00082">
    <property type="entry name" value="Peptidase_S8"/>
    <property type="match status" value="1"/>
</dbReference>
<dbReference type="GO" id="GO:0004252">
    <property type="term" value="F:serine-type endopeptidase activity"/>
    <property type="evidence" value="ECO:0007669"/>
    <property type="project" value="UniProtKB-UniRule"/>
</dbReference>
<dbReference type="InterPro" id="IPR023827">
    <property type="entry name" value="Peptidase_S8_Asp-AS"/>
</dbReference>
<evidence type="ECO:0000256" key="6">
    <source>
        <dbReference type="SAM" id="MobiDB-lite"/>
    </source>
</evidence>
<keyword evidence="2 5" id="KW-0645">Protease</keyword>
<dbReference type="PANTHER" id="PTHR43806:SF11">
    <property type="entry name" value="CEREVISIN-RELATED"/>
    <property type="match status" value="1"/>
</dbReference>
<dbReference type="PRINTS" id="PR00723">
    <property type="entry name" value="SUBTILISIN"/>
</dbReference>
<evidence type="ECO:0000256" key="5">
    <source>
        <dbReference type="PROSITE-ProRule" id="PRU01240"/>
    </source>
</evidence>
<dbReference type="EMBL" id="QDFT01000013">
    <property type="protein sequence ID" value="PVE75373.1"/>
    <property type="molecule type" value="Genomic_DNA"/>
</dbReference>
<comment type="similarity">
    <text evidence="1 5">Belongs to the peptidase S8 family.</text>
</comment>
<evidence type="ECO:0000313" key="10">
    <source>
        <dbReference type="Proteomes" id="UP000244649"/>
    </source>
</evidence>
<dbReference type="InterPro" id="IPR000209">
    <property type="entry name" value="Peptidase_S8/S53_dom"/>
</dbReference>
<dbReference type="PANTHER" id="PTHR43806">
    <property type="entry name" value="PEPTIDASE S8"/>
    <property type="match status" value="1"/>
</dbReference>
<dbReference type="InterPro" id="IPR050131">
    <property type="entry name" value="Peptidase_S8_subtilisin-like"/>
</dbReference>
<feature type="transmembrane region" description="Helical" evidence="7">
    <location>
        <begin position="411"/>
        <end position="436"/>
    </location>
</feature>
<evidence type="ECO:0000256" key="4">
    <source>
        <dbReference type="ARBA" id="ARBA00022825"/>
    </source>
</evidence>
<keyword evidence="7" id="KW-1133">Transmembrane helix</keyword>
<dbReference type="SUPFAM" id="SSF52743">
    <property type="entry name" value="Subtilisin-like"/>
    <property type="match status" value="1"/>
</dbReference>
<sequence length="461" mass="46026">MDRAAGHRPLPERERRPAHAGGEVTAFSRAAAVLVAVGVGLAATPLPAEAVGPASGIRSATNEQCTADTKVTQTPPALETLQSDAAWALTRGAGVTVAVVDSGIAANPHLDAVVVPGVNLVPDGTDGSGRTDQYGHGTVIAGQIAAQTIAGSGVQGLAPAAKILPIRVYAGVSDQVREAGFGPSTARMAEGIRAAADRGAQIINVSMSTTEKNGALADAVAYAAERGSLVVASAGNRDSDAAVEIDENDGPRYPAGFSGAIGVAATGTEGTVTQASIHGTHVRLAAPGQQIASTWPLGGDCVVAANEPATSYAAAYVSAAAALVASAHPDETPAQWAYRLEATAVRAQPDARSNTSGWGVVQPYDAIVLVPGSGLRGPQSPFATGTPTATPTATPGAVAVVIGPGPDAETILTATGIGLAGLVALGGIGVLAVYVSRRREETSPRRQPPPGRGLYGREAGE</sequence>
<evidence type="ECO:0000256" key="1">
    <source>
        <dbReference type="ARBA" id="ARBA00011073"/>
    </source>
</evidence>
<dbReference type="Proteomes" id="UP000244649">
    <property type="component" value="Unassembled WGS sequence"/>
</dbReference>
<dbReference type="AlphaFoldDB" id="A0A2T7WMD0"/>
<feature type="domain" description="Peptidase S8/S53" evidence="8">
    <location>
        <begin position="92"/>
        <end position="359"/>
    </location>
</feature>
<dbReference type="Gene3D" id="3.40.50.200">
    <property type="entry name" value="Peptidase S8/S53 domain"/>
    <property type="match status" value="1"/>
</dbReference>
<keyword evidence="4 5" id="KW-0720">Serine protease</keyword>
<feature type="region of interest" description="Disordered" evidence="6">
    <location>
        <begin position="438"/>
        <end position="461"/>
    </location>
</feature>
<dbReference type="PROSITE" id="PS51892">
    <property type="entry name" value="SUBTILASE"/>
    <property type="match status" value="1"/>
</dbReference>
<reference evidence="9 10" key="1">
    <citation type="submission" date="2018-04" db="EMBL/GenBank/DDBJ databases">
        <authorList>
            <person name="Go L.Y."/>
            <person name="Mitchell J.A."/>
        </authorList>
    </citation>
    <scope>NUCLEOTIDE SEQUENCE [LARGE SCALE GENOMIC DNA]</scope>
    <source>
        <strain evidence="9 10">TPD7010</strain>
    </source>
</reference>
<feature type="compositionally biased region" description="Basic and acidic residues" evidence="6">
    <location>
        <begin position="1"/>
        <end position="17"/>
    </location>
</feature>
<dbReference type="InterPro" id="IPR022398">
    <property type="entry name" value="Peptidase_S8_His-AS"/>
</dbReference>
<feature type="active site" description="Charge relay system" evidence="5">
    <location>
        <position position="311"/>
    </location>
</feature>
<name>A0A2T7WMD0_MICTE</name>